<dbReference type="Proteomes" id="UP000177798">
    <property type="component" value="Chromosome 8"/>
</dbReference>
<dbReference type="PANTHER" id="PTHR39639:SF1">
    <property type="entry name" value="DUF262 DOMAIN-CONTAINING PROTEIN"/>
    <property type="match status" value="1"/>
</dbReference>
<dbReference type="OrthoDB" id="5419821at2759"/>
<dbReference type="VEuPathDB" id="FungiDB:sscle_08g063620"/>
<proteinExistence type="predicted"/>
<feature type="domain" description="GmrSD restriction endonucleases N-terminal" evidence="1">
    <location>
        <begin position="102"/>
        <end position="216"/>
    </location>
</feature>
<evidence type="ECO:0000313" key="2">
    <source>
        <dbReference type="EMBL" id="APA11592.1"/>
    </source>
</evidence>
<organism evidence="2 3">
    <name type="scientific">Sclerotinia sclerotiorum (strain ATCC 18683 / 1980 / Ss-1)</name>
    <name type="common">White mold</name>
    <name type="synonym">Whetzelinia sclerotiorum</name>
    <dbReference type="NCBI Taxonomy" id="665079"/>
    <lineage>
        <taxon>Eukaryota</taxon>
        <taxon>Fungi</taxon>
        <taxon>Dikarya</taxon>
        <taxon>Ascomycota</taxon>
        <taxon>Pezizomycotina</taxon>
        <taxon>Leotiomycetes</taxon>
        <taxon>Helotiales</taxon>
        <taxon>Sclerotiniaceae</taxon>
        <taxon>Sclerotinia</taxon>
    </lineage>
</organism>
<dbReference type="EMBL" id="CP017821">
    <property type="protein sequence ID" value="APA11592.1"/>
    <property type="molecule type" value="Genomic_DNA"/>
</dbReference>
<gene>
    <name evidence="2" type="ORF">sscle_08g063620</name>
</gene>
<reference evidence="3" key="1">
    <citation type="journal article" date="2017" name="Genome Biol. Evol.">
        <title>The complete genome sequence of the phytopathogenic fungus Sclerotinia sclerotiorum reveals insights into the genome architecture of broad host range pathogens.</title>
        <authorList>
            <person name="Derbyshire M."/>
            <person name="Denton-Giles M."/>
            <person name="Hegedus D."/>
            <person name="Seifbarghy S."/>
            <person name="Rollins J."/>
            <person name="van Kan J."/>
            <person name="Seidl M.F."/>
            <person name="Faino L."/>
            <person name="Mbengue M."/>
            <person name="Navaud O."/>
            <person name="Raffaele S."/>
            <person name="Hammond-Kosack K."/>
            <person name="Heard S."/>
            <person name="Oliver R."/>
        </authorList>
    </citation>
    <scope>NUCLEOTIDE SEQUENCE [LARGE SCALE GENOMIC DNA]</scope>
    <source>
        <strain evidence="3">ATCC 18683 / 1980 / Ss-1</strain>
    </source>
</reference>
<name>A0A1D9QA05_SCLS1</name>
<dbReference type="InterPro" id="IPR004919">
    <property type="entry name" value="GmrSD_N"/>
</dbReference>
<dbReference type="Pfam" id="PF03235">
    <property type="entry name" value="GmrSD_N"/>
    <property type="match status" value="1"/>
</dbReference>
<sequence>MSYSNVFIAANIKFKSGSLVENKVKDEDFEGQMVPLDLPDITEANIFDDVDVEDEASEYVDGNFEGLAFINSVEHFVCPGFKIRHLPSPMIVKWSLKMLYNTIVKGNLVLDPNYQRASVWDEGRASTLIKSLLMGCFIPPIVFNVKTMINKLKDGQKEIKHMRICVDGKQRLTSLYRFMSGEIGFIDSSHPPKKCDRNICPGGLKKFFDEKVFCCYEYNHLTQETEETMFQLVQRGIALSPAEEMRAMSTEWAKFTRIYEDDYAMVVNLSKQSRASGIRLILTIFTMIQEVLSGRTNSRREKDVPSLQASPRALMRVLEDPEPISMGLKLAFKDVFDRFESLIKKSSTKSADGQYKILNDSVFDPAPDFLKEPDVNHVRTFSPLELVASGILISYHKDKRSDDALLEDIKAMRRFLRLKHRDLRVNAQCWTTAWEFISEHVNRNPVKNFAVRLQSHREKSEIALLIGAHTSKRARSGSESSGLSSLDSLFESDLELDDDDSSDGPSSNISLSMSTKRAMVDFVDNQDQSSKKARI</sequence>
<evidence type="ECO:0000259" key="1">
    <source>
        <dbReference type="Pfam" id="PF03235"/>
    </source>
</evidence>
<protein>
    <recommendedName>
        <fullName evidence="1">GmrSD restriction endonucleases N-terminal domain-containing protein</fullName>
    </recommendedName>
</protein>
<evidence type="ECO:0000313" key="3">
    <source>
        <dbReference type="Proteomes" id="UP000177798"/>
    </source>
</evidence>
<dbReference type="PANTHER" id="PTHR39639">
    <property type="entry name" value="CHROMOSOME 16, WHOLE GENOME SHOTGUN SEQUENCE"/>
    <property type="match status" value="1"/>
</dbReference>
<dbReference type="AlphaFoldDB" id="A0A1D9QA05"/>
<accession>A0A1D9QA05</accession>